<feature type="compositionally biased region" description="Low complexity" evidence="1">
    <location>
        <begin position="600"/>
        <end position="617"/>
    </location>
</feature>
<evidence type="ECO:0008006" key="4">
    <source>
        <dbReference type="Google" id="ProtNLM"/>
    </source>
</evidence>
<feature type="region of interest" description="Disordered" evidence="1">
    <location>
        <begin position="59"/>
        <end position="98"/>
    </location>
</feature>
<dbReference type="AlphaFoldDB" id="A0A423XM18"/>
<keyword evidence="3" id="KW-1185">Reference proteome</keyword>
<feature type="region of interest" description="Disordered" evidence="1">
    <location>
        <begin position="471"/>
        <end position="513"/>
    </location>
</feature>
<protein>
    <recommendedName>
        <fullName evidence="4">Carboxylesterase family protein</fullName>
    </recommendedName>
</protein>
<feature type="region of interest" description="Disordered" evidence="1">
    <location>
        <begin position="360"/>
        <end position="456"/>
    </location>
</feature>
<dbReference type="Proteomes" id="UP000285146">
    <property type="component" value="Unassembled WGS sequence"/>
</dbReference>
<feature type="compositionally biased region" description="Polar residues" evidence="1">
    <location>
        <begin position="590"/>
        <end position="599"/>
    </location>
</feature>
<proteinExistence type="predicted"/>
<feature type="region of interest" description="Disordered" evidence="1">
    <location>
        <begin position="277"/>
        <end position="331"/>
    </location>
</feature>
<dbReference type="InParanoid" id="A0A423XM18"/>
<feature type="compositionally biased region" description="Polar residues" evidence="1">
    <location>
        <begin position="277"/>
        <end position="312"/>
    </location>
</feature>
<feature type="compositionally biased region" description="Polar residues" evidence="1">
    <location>
        <begin position="712"/>
        <end position="721"/>
    </location>
</feature>
<feature type="region of interest" description="Disordered" evidence="1">
    <location>
        <begin position="531"/>
        <end position="721"/>
    </location>
</feature>
<dbReference type="OrthoDB" id="3946796at2759"/>
<accession>A0A423XM18</accession>
<feature type="compositionally biased region" description="Low complexity" evidence="1">
    <location>
        <begin position="572"/>
        <end position="587"/>
    </location>
</feature>
<comment type="caution">
    <text evidence="2">The sequence shown here is derived from an EMBL/GenBank/DDBJ whole genome shotgun (WGS) entry which is preliminary data.</text>
</comment>
<dbReference type="STRING" id="1230097.A0A423XM18"/>
<name>A0A423XM18_9PEZI</name>
<reference evidence="2 3" key="1">
    <citation type="submission" date="2015-09" db="EMBL/GenBank/DDBJ databases">
        <title>Host preference determinants of Valsa canker pathogens revealed by comparative genomics.</title>
        <authorList>
            <person name="Yin Z."/>
            <person name="Huang L."/>
        </authorList>
    </citation>
    <scope>NUCLEOTIDE SEQUENCE [LARGE SCALE GENOMIC DNA]</scope>
    <source>
        <strain evidence="2 3">SXYLt</strain>
    </source>
</reference>
<feature type="compositionally biased region" description="Basic and acidic residues" evidence="1">
    <location>
        <begin position="678"/>
        <end position="687"/>
    </location>
</feature>
<dbReference type="EMBL" id="LKEB01000003">
    <property type="protein sequence ID" value="ROW17203.1"/>
    <property type="molecule type" value="Genomic_DNA"/>
</dbReference>
<evidence type="ECO:0000313" key="2">
    <source>
        <dbReference type="EMBL" id="ROW17203.1"/>
    </source>
</evidence>
<evidence type="ECO:0000313" key="3">
    <source>
        <dbReference type="Proteomes" id="UP000285146"/>
    </source>
</evidence>
<gene>
    <name evidence="2" type="ORF">VPNG_01087</name>
</gene>
<feature type="compositionally biased region" description="Polar residues" evidence="1">
    <location>
        <begin position="13"/>
        <end position="22"/>
    </location>
</feature>
<evidence type="ECO:0000256" key="1">
    <source>
        <dbReference type="SAM" id="MobiDB-lite"/>
    </source>
</evidence>
<feature type="compositionally biased region" description="Low complexity" evidence="1">
    <location>
        <begin position="544"/>
        <end position="558"/>
    </location>
</feature>
<organism evidence="2 3">
    <name type="scientific">Cytospora leucostoma</name>
    <dbReference type="NCBI Taxonomy" id="1230097"/>
    <lineage>
        <taxon>Eukaryota</taxon>
        <taxon>Fungi</taxon>
        <taxon>Dikarya</taxon>
        <taxon>Ascomycota</taxon>
        <taxon>Pezizomycotina</taxon>
        <taxon>Sordariomycetes</taxon>
        <taxon>Sordariomycetidae</taxon>
        <taxon>Diaporthales</taxon>
        <taxon>Cytosporaceae</taxon>
        <taxon>Cytospora</taxon>
    </lineage>
</organism>
<sequence>MAVSLSPIASAHHLSNISPSSTSDDFAFSPIYCAPVSIKRSKSTRNTVHWDKNIVYPSVDENTAPDARDDNNEKSDDNNNNNNHPSTVNGSDSLGARKPSAEFHIDFGDKKFRGHQRRTPLEPETFIAPDAPTESGDSTPTNNELYPHGLVKAARDLDPNENVFEKHRKRQFQWVLSLPASATPNCDQSLYSPLESTASPIHGQGNRRYFGCNLLAWTKPTGREDQPPGDPEDGYLLLATPIDLNPNCSDSDTPSIELTVHHEQFRILQQDTQHLTNSPASAMSNYSQPEGVTPQSAQSTQSAMWSTATNADASEDSDNTLTMDPRREMQPPLSTIEDSLEEIDHFEDEVEAIAAATRMTHITETEDKRPRSQTENYTSSPKTAARTAAASQSSPRAHGSTRSKPSTLIEPEDESEKMPSKAAPTRKVPRPTSLLPPKPLQKASKPPTVSNFELPGERVARELKERKAARLSMQLDPKQLAEVSSPPPRTRSVRSSKPPTVPKFELPGETISRMKMERLAARLKAEEEEAIRRRQFKARPPPSSVVSSSATVRSTFTSRQRESQAGSGSLEQQQSSKFSPVSPSPKSNAAKRQSVTMTPSLARTVSAASASSSISTAQRGRTSSIGSSHRSTRATSSSNGSVVSGVNGKRGSVSAEELQQQRARGREILARESSFAQDQERERRERQQAVALARQKYAEQSRALAANRRTRQQFSSDVRGS</sequence>
<feature type="region of interest" description="Disordered" evidence="1">
    <location>
        <begin position="1"/>
        <end position="22"/>
    </location>
</feature>
<feature type="compositionally biased region" description="Basic and acidic residues" evidence="1">
    <location>
        <begin position="361"/>
        <end position="372"/>
    </location>
</feature>
<feature type="compositionally biased region" description="Low complexity" evidence="1">
    <location>
        <begin position="627"/>
        <end position="654"/>
    </location>
</feature>
<feature type="compositionally biased region" description="Low complexity" evidence="1">
    <location>
        <begin position="378"/>
        <end position="397"/>
    </location>
</feature>
<feature type="compositionally biased region" description="Basic and acidic residues" evidence="1">
    <location>
        <begin position="66"/>
        <end position="77"/>
    </location>
</feature>